<gene>
    <name evidence="3" type="ORF">LT85_4209</name>
</gene>
<dbReference type="KEGG" id="care:LT85_4209"/>
<keyword evidence="1" id="KW-0812">Transmembrane</keyword>
<feature type="transmembrane region" description="Helical" evidence="1">
    <location>
        <begin position="512"/>
        <end position="530"/>
    </location>
</feature>
<feature type="transmembrane region" description="Helical" evidence="1">
    <location>
        <begin position="291"/>
        <end position="313"/>
    </location>
</feature>
<accession>A0A0A1FKF6</accession>
<organism evidence="3 4">
    <name type="scientific">Collimonas arenae</name>
    <dbReference type="NCBI Taxonomy" id="279058"/>
    <lineage>
        <taxon>Bacteria</taxon>
        <taxon>Pseudomonadati</taxon>
        <taxon>Pseudomonadota</taxon>
        <taxon>Betaproteobacteria</taxon>
        <taxon>Burkholderiales</taxon>
        <taxon>Oxalobacteraceae</taxon>
        <taxon>Collimonas</taxon>
    </lineage>
</organism>
<feature type="transmembrane region" description="Helical" evidence="1">
    <location>
        <begin position="366"/>
        <end position="384"/>
    </location>
</feature>
<reference evidence="4" key="1">
    <citation type="journal article" date="2014" name="Soil Biol. Biochem.">
        <title>Structure and function of bacterial communities in ageing soils: Insights from the Mendocino ecological staircase.</title>
        <authorList>
            <person name="Uroz S."/>
            <person name="Tech J.J."/>
            <person name="Sawaya N.A."/>
            <person name="Frey-Klett P."/>
            <person name="Leveau J.H.J."/>
        </authorList>
    </citation>
    <scope>NUCLEOTIDE SEQUENCE [LARGE SCALE GENOMIC DNA]</scope>
    <source>
        <strain evidence="4">Cal35</strain>
    </source>
</reference>
<feature type="transmembrane region" description="Helical" evidence="1">
    <location>
        <begin position="761"/>
        <end position="780"/>
    </location>
</feature>
<feature type="transmembrane region" description="Helical" evidence="1">
    <location>
        <begin position="575"/>
        <end position="597"/>
    </location>
</feature>
<evidence type="ECO:0000256" key="1">
    <source>
        <dbReference type="SAM" id="Phobius"/>
    </source>
</evidence>
<dbReference type="AlphaFoldDB" id="A0A0A1FKF6"/>
<dbReference type="HOGENOM" id="CLU_358152_0_0_4"/>
<evidence type="ECO:0000259" key="2">
    <source>
        <dbReference type="Pfam" id="PF02517"/>
    </source>
</evidence>
<dbReference type="STRING" id="279058.LT85_4209"/>
<feature type="transmembrane region" description="Helical" evidence="1">
    <location>
        <begin position="609"/>
        <end position="629"/>
    </location>
</feature>
<dbReference type="Pfam" id="PF02517">
    <property type="entry name" value="Rce1-like"/>
    <property type="match status" value="1"/>
</dbReference>
<feature type="transmembrane region" description="Helical" evidence="1">
    <location>
        <begin position="649"/>
        <end position="669"/>
    </location>
</feature>
<dbReference type="GO" id="GO:0004175">
    <property type="term" value="F:endopeptidase activity"/>
    <property type="evidence" value="ECO:0007669"/>
    <property type="project" value="UniProtKB-ARBA"/>
</dbReference>
<feature type="transmembrane region" description="Helical" evidence="1">
    <location>
        <begin position="475"/>
        <end position="500"/>
    </location>
</feature>
<keyword evidence="1" id="KW-1133">Transmembrane helix</keyword>
<dbReference type="PANTHER" id="PTHR36435">
    <property type="entry name" value="SLR1288 PROTEIN"/>
    <property type="match status" value="1"/>
</dbReference>
<feature type="transmembrane region" description="Helical" evidence="1">
    <location>
        <begin position="233"/>
        <end position="253"/>
    </location>
</feature>
<feature type="transmembrane region" description="Helical" evidence="1">
    <location>
        <begin position="404"/>
        <end position="434"/>
    </location>
</feature>
<dbReference type="RefSeq" id="WP_038492792.1">
    <property type="nucleotide sequence ID" value="NZ_CP009962.1"/>
</dbReference>
<feature type="domain" description="CAAX prenyl protease 2/Lysostaphin resistance protein A-like" evidence="2">
    <location>
        <begin position="688"/>
        <end position="774"/>
    </location>
</feature>
<name>A0A0A1FKF6_9BURK</name>
<feature type="transmembrane region" description="Helical" evidence="1">
    <location>
        <begin position="169"/>
        <end position="187"/>
    </location>
</feature>
<dbReference type="Proteomes" id="UP000030302">
    <property type="component" value="Chromosome"/>
</dbReference>
<feature type="transmembrane region" description="Helical" evidence="1">
    <location>
        <begin position="50"/>
        <end position="68"/>
    </location>
</feature>
<dbReference type="InterPro" id="IPR052710">
    <property type="entry name" value="CAAX_protease"/>
</dbReference>
<dbReference type="EMBL" id="CP009962">
    <property type="protein sequence ID" value="AIY43367.1"/>
    <property type="molecule type" value="Genomic_DNA"/>
</dbReference>
<dbReference type="GO" id="GO:0080120">
    <property type="term" value="P:CAAX-box protein maturation"/>
    <property type="evidence" value="ECO:0007669"/>
    <property type="project" value="UniProtKB-ARBA"/>
</dbReference>
<protein>
    <submittedName>
        <fullName evidence="3">Abortive infection protein</fullName>
    </submittedName>
</protein>
<dbReference type="InterPro" id="IPR003675">
    <property type="entry name" value="Rce1/LyrA-like_dom"/>
</dbReference>
<dbReference type="OrthoDB" id="9782250at2"/>
<keyword evidence="4" id="KW-1185">Reference proteome</keyword>
<feature type="transmembrane region" description="Helical" evidence="1">
    <location>
        <begin position="722"/>
        <end position="755"/>
    </location>
</feature>
<keyword evidence="1" id="KW-0472">Membrane</keyword>
<feature type="transmembrane region" description="Helical" evidence="1">
    <location>
        <begin position="446"/>
        <end position="469"/>
    </location>
</feature>
<proteinExistence type="predicted"/>
<feature type="transmembrane region" description="Helical" evidence="1">
    <location>
        <begin position="110"/>
        <end position="132"/>
    </location>
</feature>
<feature type="transmembrane region" description="Helical" evidence="1">
    <location>
        <begin position="193"/>
        <end position="213"/>
    </location>
</feature>
<evidence type="ECO:0000313" key="4">
    <source>
        <dbReference type="Proteomes" id="UP000030302"/>
    </source>
</evidence>
<evidence type="ECO:0000313" key="3">
    <source>
        <dbReference type="EMBL" id="AIY43367.1"/>
    </source>
</evidence>
<dbReference type="PANTHER" id="PTHR36435:SF1">
    <property type="entry name" value="CAAX AMINO TERMINAL PROTEASE FAMILY PROTEIN"/>
    <property type="match status" value="1"/>
</dbReference>
<feature type="transmembrane region" description="Helical" evidence="1">
    <location>
        <begin position="689"/>
        <end position="710"/>
    </location>
</feature>
<sequence>MTDISGFHAILLLAQLRLTRLLNVTTNGFSRVFKRSGQRNATPGKKRNRWLITMLVAIAMLFSAGNMAKQSIFNLHCELSDGVLCYPGDGSELNGRKMDRVTHELLAKPFSAGLASGLTMELTLLFFASFLMPLGARELSQQDWDLEWLVTLPISRKNLLWGRLLERSVVNPVGWLLLWSTCLLIAWYSGYRWSAPIIAVFAAFSLLLPAASIRTLIDTGLRLSLPPSQMRNLQGIISLVNLPVLYLAIAFGMKTEISFIFDWARAFPSWTAWTPPGLVIQAINAHDMTHALMASMALIIEVITIVCASILILQYQLRNGIVAAGGRESVKRSALAGVARKTRWNLAIGSVVQRRELRLLSRDRNFLVQSLILPVVIVLSQLVLNGRFSSVSQISGSPTMMASMAFAISAYVLMLSAFQTLNAEGGALWMLYTFPHSIQNVLKEKAQLWAVVALLYPFAIFAIGIYFSRAINWELLGLLCLVLLGIPIYSLIAVSLGVFACDPMAQDAQTKVRPTYVYLYVLLSGLYGYTLFADAWWQKLVLVILTGSLSLALWQKARDEIPYLLDPAESPAARVSTADGLIAAMLFFVLQSVSVLIMSDGSRNISDSAVVIGFIIAGTLTYCLTRYTFWRTKAQGVPAVTGSNLGTSVGWGLCGGALSAILGLVYIYVIRHLDLWQGSNPVVELSSRVWLIGLAVVAAPLFEEFIFRGLIFGGLRRSMPSFTAILMSAAIFAIVHPPQSMLPVFVLGVCTAFAYDRTKTLLAPMLVHAIYNAVVIGFQLTM</sequence>